<dbReference type="PANTHER" id="PTHR44743:SF11">
    <property type="entry name" value="PUTATIVE, EXPRESSED-RELATED"/>
    <property type="match status" value="1"/>
</dbReference>
<dbReference type="Gene3D" id="1.10.287.110">
    <property type="entry name" value="DnaJ domain"/>
    <property type="match status" value="1"/>
</dbReference>
<comment type="caution">
    <text evidence="2">The sequence shown here is derived from an EMBL/GenBank/DDBJ whole genome shotgun (WGS) entry which is preliminary data.</text>
</comment>
<dbReference type="STRING" id="55188.A0A2H5PPW3"/>
<keyword evidence="3" id="KW-1185">Reference proteome</keyword>
<dbReference type="InterPro" id="IPR036869">
    <property type="entry name" value="J_dom_sf"/>
</dbReference>
<gene>
    <name evidence="2" type="ORF">CUMW_156430</name>
</gene>
<proteinExistence type="predicted"/>
<protein>
    <recommendedName>
        <fullName evidence="1">J domain-containing protein</fullName>
    </recommendedName>
</protein>
<evidence type="ECO:0000259" key="1">
    <source>
        <dbReference type="Pfam" id="PF00226"/>
    </source>
</evidence>
<dbReference type="InterPro" id="IPR001623">
    <property type="entry name" value="DnaJ_domain"/>
</dbReference>
<organism evidence="2 3">
    <name type="scientific">Citrus unshiu</name>
    <name type="common">Satsuma mandarin</name>
    <name type="synonym">Citrus nobilis var. unshiu</name>
    <dbReference type="NCBI Taxonomy" id="55188"/>
    <lineage>
        <taxon>Eukaryota</taxon>
        <taxon>Viridiplantae</taxon>
        <taxon>Streptophyta</taxon>
        <taxon>Embryophyta</taxon>
        <taxon>Tracheophyta</taxon>
        <taxon>Spermatophyta</taxon>
        <taxon>Magnoliopsida</taxon>
        <taxon>eudicotyledons</taxon>
        <taxon>Gunneridae</taxon>
        <taxon>Pentapetalae</taxon>
        <taxon>rosids</taxon>
        <taxon>malvids</taxon>
        <taxon>Sapindales</taxon>
        <taxon>Rutaceae</taxon>
        <taxon>Aurantioideae</taxon>
        <taxon>Citrus</taxon>
    </lineage>
</organism>
<reference evidence="2 3" key="1">
    <citation type="journal article" date="2017" name="Front. Genet.">
        <title>Draft sequencing of the heterozygous diploid genome of Satsuma (Citrus unshiu Marc.) using a hybrid assembly approach.</title>
        <authorList>
            <person name="Shimizu T."/>
            <person name="Tanizawa Y."/>
            <person name="Mochizuki T."/>
            <person name="Nagasaki H."/>
            <person name="Yoshioka T."/>
            <person name="Toyoda A."/>
            <person name="Fujiyama A."/>
            <person name="Kaminuma E."/>
            <person name="Nakamura Y."/>
        </authorList>
    </citation>
    <scope>NUCLEOTIDE SEQUENCE [LARGE SCALE GENOMIC DNA]</scope>
    <source>
        <strain evidence="3">cv. Miyagawa wase</strain>
    </source>
</reference>
<name>A0A2H5PPW3_CITUN</name>
<dbReference type="Pfam" id="PF00226">
    <property type="entry name" value="DnaJ"/>
    <property type="match status" value="1"/>
</dbReference>
<dbReference type="AlphaFoldDB" id="A0A2H5PPW3"/>
<sequence>MQEMVSMMNNVKDEGDSFEDLQRTFVEMVDGMSFDFNYDPTDAQKARVNTSKGKAAKRAFGPRRSPTADLELLRDSWDSQGRLLLFDIRSAYHKLAMKCHPDRSAKNPGSGREAKRRFQQFKKLTPDFYGFMQEMVSMMNNVKDEGDSFEDLQRMFVEMVDGMSFDFNYDPTDAQRARVNTSKGKAAKRGTSRC</sequence>
<dbReference type="SUPFAM" id="SSF46565">
    <property type="entry name" value="Chaperone J-domain"/>
    <property type="match status" value="1"/>
</dbReference>
<dbReference type="CDD" id="cd06257">
    <property type="entry name" value="DnaJ"/>
    <property type="match status" value="1"/>
</dbReference>
<dbReference type="EMBL" id="BDQV01000104">
    <property type="protein sequence ID" value="GAY54399.1"/>
    <property type="molecule type" value="Genomic_DNA"/>
</dbReference>
<feature type="domain" description="J" evidence="1">
    <location>
        <begin position="87"/>
        <end position="122"/>
    </location>
</feature>
<accession>A0A2H5PPW3</accession>
<evidence type="ECO:0000313" key="2">
    <source>
        <dbReference type="EMBL" id="GAY54399.1"/>
    </source>
</evidence>
<evidence type="ECO:0000313" key="3">
    <source>
        <dbReference type="Proteomes" id="UP000236630"/>
    </source>
</evidence>
<dbReference type="PANTHER" id="PTHR44743">
    <property type="entry name" value="PUTATIVE, EXPRESSED-RELATED"/>
    <property type="match status" value="1"/>
</dbReference>
<dbReference type="Proteomes" id="UP000236630">
    <property type="component" value="Unassembled WGS sequence"/>
</dbReference>